<protein>
    <submittedName>
        <fullName evidence="4">Dehydrogenase orsE</fullName>
    </submittedName>
</protein>
<dbReference type="InterPro" id="IPR020843">
    <property type="entry name" value="ER"/>
</dbReference>
<proteinExistence type="inferred from homology"/>
<dbReference type="SUPFAM" id="SSF50129">
    <property type="entry name" value="GroES-like"/>
    <property type="match status" value="1"/>
</dbReference>
<dbReference type="Proteomes" id="UP000469558">
    <property type="component" value="Unassembled WGS sequence"/>
</dbReference>
<evidence type="ECO:0000259" key="3">
    <source>
        <dbReference type="SMART" id="SM00829"/>
    </source>
</evidence>
<dbReference type="OrthoDB" id="48317at2759"/>
<dbReference type="GO" id="GO:0016651">
    <property type="term" value="F:oxidoreductase activity, acting on NAD(P)H"/>
    <property type="evidence" value="ECO:0007669"/>
    <property type="project" value="InterPro"/>
</dbReference>
<comment type="caution">
    <text evidence="4">The sequence shown here is derived from an EMBL/GenBank/DDBJ whole genome shotgun (WGS) entry which is preliminary data.</text>
</comment>
<dbReference type="PANTHER" id="PTHR45348:SF2">
    <property type="entry name" value="ZINC-TYPE ALCOHOL DEHYDROGENASE-LIKE PROTEIN C2E1P3.01"/>
    <property type="match status" value="1"/>
</dbReference>
<dbReference type="InterPro" id="IPR047122">
    <property type="entry name" value="Trans-enoyl_RdTase-like"/>
</dbReference>
<keyword evidence="2" id="KW-0560">Oxidoreductase</keyword>
<evidence type="ECO:0000313" key="5">
    <source>
        <dbReference type="Proteomes" id="UP000469558"/>
    </source>
</evidence>
<dbReference type="Pfam" id="PF08240">
    <property type="entry name" value="ADH_N"/>
    <property type="match status" value="1"/>
</dbReference>
<gene>
    <name evidence="4" type="primary">orsE_2</name>
    <name evidence="4" type="ORF">LSUE1_G001996</name>
</gene>
<dbReference type="AlphaFoldDB" id="A0A8T9CD00"/>
<dbReference type="InterPro" id="IPR013154">
    <property type="entry name" value="ADH-like_N"/>
</dbReference>
<dbReference type="PANTHER" id="PTHR45348">
    <property type="entry name" value="HYPOTHETICAL OXIDOREDUCTASE (EUROFUNG)"/>
    <property type="match status" value="1"/>
</dbReference>
<dbReference type="CDD" id="cd08249">
    <property type="entry name" value="enoyl_reductase_like"/>
    <property type="match status" value="1"/>
</dbReference>
<evidence type="ECO:0000256" key="2">
    <source>
        <dbReference type="ARBA" id="ARBA00023002"/>
    </source>
</evidence>
<keyword evidence="5" id="KW-1185">Reference proteome</keyword>
<dbReference type="SMART" id="SM00829">
    <property type="entry name" value="PKS_ER"/>
    <property type="match status" value="1"/>
</dbReference>
<comment type="similarity">
    <text evidence="1">Belongs to the zinc-containing alcohol dehydrogenase family.</text>
</comment>
<dbReference type="InterPro" id="IPR011032">
    <property type="entry name" value="GroES-like_sf"/>
</dbReference>
<dbReference type="SUPFAM" id="SSF51735">
    <property type="entry name" value="NAD(P)-binding Rossmann-fold domains"/>
    <property type="match status" value="1"/>
</dbReference>
<evidence type="ECO:0000313" key="4">
    <source>
        <dbReference type="EMBL" id="TVY83659.1"/>
    </source>
</evidence>
<dbReference type="Gene3D" id="3.40.50.720">
    <property type="entry name" value="NAD(P)-binding Rossmann-like Domain"/>
    <property type="match status" value="1"/>
</dbReference>
<feature type="domain" description="Enoyl reductase (ER)" evidence="3">
    <location>
        <begin position="16"/>
        <end position="352"/>
    </location>
</feature>
<reference evidence="4 5" key="1">
    <citation type="submission" date="2018-05" db="EMBL/GenBank/DDBJ databases">
        <title>Genome sequencing and assembly of the regulated plant pathogen Lachnellula willkommii and related sister species for the development of diagnostic species identification markers.</title>
        <authorList>
            <person name="Giroux E."/>
            <person name="Bilodeau G."/>
        </authorList>
    </citation>
    <scope>NUCLEOTIDE SEQUENCE [LARGE SCALE GENOMIC DNA]</scope>
    <source>
        <strain evidence="4 5">CBS 268.59</strain>
    </source>
</reference>
<name>A0A8T9CD00_9HELO</name>
<organism evidence="4 5">
    <name type="scientific">Lachnellula suecica</name>
    <dbReference type="NCBI Taxonomy" id="602035"/>
    <lineage>
        <taxon>Eukaryota</taxon>
        <taxon>Fungi</taxon>
        <taxon>Dikarya</taxon>
        <taxon>Ascomycota</taxon>
        <taxon>Pezizomycotina</taxon>
        <taxon>Leotiomycetes</taxon>
        <taxon>Helotiales</taxon>
        <taxon>Lachnaceae</taxon>
        <taxon>Lachnellula</taxon>
    </lineage>
</organism>
<dbReference type="InterPro" id="IPR036291">
    <property type="entry name" value="NAD(P)-bd_dom_sf"/>
</dbReference>
<dbReference type="EMBL" id="QGMK01000168">
    <property type="protein sequence ID" value="TVY83659.1"/>
    <property type="molecule type" value="Genomic_DNA"/>
</dbReference>
<accession>A0A8T9CD00</accession>
<evidence type="ECO:0000256" key="1">
    <source>
        <dbReference type="ARBA" id="ARBA00008072"/>
    </source>
</evidence>
<sequence length="358" mass="37761">MAHITENLAAWITAEKSPVMEVGPGPTPIPGDNEVVIKVAYAAVNPVDWKIQDHPPMPLPYPRVLGSDVAGTIVQLGANVTRFQLGQRAMGTATDSAKLEETQHCMGLITQNPSHAAFQNYCIVALPLVAEVPDNIPLASAVVLPLALSTAICALYKHLKLPFPTLEPVPVGKRILVWGGASSPNENISGSLANERLAKASGYEVITTASPHNTAYVKSLGATSNFDYADTQVIEKLLGVIRKGDVVFDAISSPTSQALCAEIISKIGGGLLPVVDKLEAHAYENVKINSSHPGLVDLDIGEAVWGSYVPAALAAGKLLAKPEPMIIEGGLEKVQEGVNTLRQGVSAKKIVVEIAKEV</sequence>
<dbReference type="Gene3D" id="3.90.180.10">
    <property type="entry name" value="Medium-chain alcohol dehydrogenases, catalytic domain"/>
    <property type="match status" value="1"/>
</dbReference>